<dbReference type="PANTHER" id="PTHR46481:SF10">
    <property type="entry name" value="ZINC FINGER BED DOMAIN-CONTAINING PROTEIN 39"/>
    <property type="match status" value="1"/>
</dbReference>
<keyword evidence="7" id="KW-0804">Transcription</keyword>
<evidence type="ECO:0000256" key="6">
    <source>
        <dbReference type="ARBA" id="ARBA00023125"/>
    </source>
</evidence>
<dbReference type="PANTHER" id="PTHR46481">
    <property type="entry name" value="ZINC FINGER BED DOMAIN-CONTAINING PROTEIN 4"/>
    <property type="match status" value="1"/>
</dbReference>
<evidence type="ECO:0000256" key="9">
    <source>
        <dbReference type="PROSITE-ProRule" id="PRU00027"/>
    </source>
</evidence>
<dbReference type="GO" id="GO:0005634">
    <property type="term" value="C:nucleus"/>
    <property type="evidence" value="ECO:0007669"/>
    <property type="project" value="UniProtKB-SubCell"/>
</dbReference>
<evidence type="ECO:0000256" key="7">
    <source>
        <dbReference type="ARBA" id="ARBA00023163"/>
    </source>
</evidence>
<organism evidence="12 13">
    <name type="scientific">Senna tora</name>
    <dbReference type="NCBI Taxonomy" id="362788"/>
    <lineage>
        <taxon>Eukaryota</taxon>
        <taxon>Viridiplantae</taxon>
        <taxon>Streptophyta</taxon>
        <taxon>Embryophyta</taxon>
        <taxon>Tracheophyta</taxon>
        <taxon>Spermatophyta</taxon>
        <taxon>Magnoliopsida</taxon>
        <taxon>eudicotyledons</taxon>
        <taxon>Gunneridae</taxon>
        <taxon>Pentapetalae</taxon>
        <taxon>rosids</taxon>
        <taxon>fabids</taxon>
        <taxon>Fabales</taxon>
        <taxon>Fabaceae</taxon>
        <taxon>Caesalpinioideae</taxon>
        <taxon>Cassia clade</taxon>
        <taxon>Senna</taxon>
    </lineage>
</organism>
<dbReference type="EMBL" id="JAAIUW010000006">
    <property type="protein sequence ID" value="KAF7825113.1"/>
    <property type="molecule type" value="Genomic_DNA"/>
</dbReference>
<evidence type="ECO:0000256" key="8">
    <source>
        <dbReference type="ARBA" id="ARBA00023242"/>
    </source>
</evidence>
<keyword evidence="3 9" id="KW-0863">Zinc-finger</keyword>
<evidence type="ECO:0000256" key="1">
    <source>
        <dbReference type="ARBA" id="ARBA00004123"/>
    </source>
</evidence>
<dbReference type="PROSITE" id="PS50808">
    <property type="entry name" value="ZF_BED"/>
    <property type="match status" value="1"/>
</dbReference>
<keyword evidence="2" id="KW-0479">Metal-binding</keyword>
<evidence type="ECO:0000313" key="12">
    <source>
        <dbReference type="EMBL" id="KAF7825113.1"/>
    </source>
</evidence>
<comment type="caution">
    <text evidence="12">The sequence shown here is derived from an EMBL/GenBank/DDBJ whole genome shotgun (WGS) entry which is preliminary data.</text>
</comment>
<proteinExistence type="predicted"/>
<evidence type="ECO:0000313" key="13">
    <source>
        <dbReference type="Proteomes" id="UP000634136"/>
    </source>
</evidence>
<dbReference type="Proteomes" id="UP000634136">
    <property type="component" value="Unassembled WGS sequence"/>
</dbReference>
<dbReference type="GO" id="GO:0008270">
    <property type="term" value="F:zinc ion binding"/>
    <property type="evidence" value="ECO:0007669"/>
    <property type="project" value="UniProtKB-KW"/>
</dbReference>
<dbReference type="Pfam" id="PF14372">
    <property type="entry name" value="hAT-like_RNase-H"/>
    <property type="match status" value="1"/>
</dbReference>
<dbReference type="SUPFAM" id="SSF53098">
    <property type="entry name" value="Ribonuclease H-like"/>
    <property type="match status" value="1"/>
</dbReference>
<evidence type="ECO:0000256" key="4">
    <source>
        <dbReference type="ARBA" id="ARBA00022833"/>
    </source>
</evidence>
<feature type="compositionally biased region" description="Basic and acidic residues" evidence="10">
    <location>
        <begin position="14"/>
        <end position="24"/>
    </location>
</feature>
<dbReference type="OrthoDB" id="1729835at2759"/>
<protein>
    <submittedName>
        <fullName evidence="12">Zinc finger BED domain-containing protein RICESLEEPER 2-like</fullName>
    </submittedName>
</protein>
<dbReference type="GO" id="GO:0003677">
    <property type="term" value="F:DNA binding"/>
    <property type="evidence" value="ECO:0007669"/>
    <property type="project" value="UniProtKB-KW"/>
</dbReference>
<keyword evidence="5" id="KW-0805">Transcription regulation</keyword>
<feature type="region of interest" description="Disordered" evidence="10">
    <location>
        <begin position="1"/>
        <end position="24"/>
    </location>
</feature>
<keyword evidence="8" id="KW-0539">Nucleus</keyword>
<dbReference type="GO" id="GO:0009791">
    <property type="term" value="P:post-embryonic development"/>
    <property type="evidence" value="ECO:0007669"/>
    <property type="project" value="UniProtKB-ARBA"/>
</dbReference>
<dbReference type="InterPro" id="IPR052035">
    <property type="entry name" value="ZnF_BED_domain_contain"/>
</dbReference>
<evidence type="ECO:0000256" key="10">
    <source>
        <dbReference type="SAM" id="MobiDB-lite"/>
    </source>
</evidence>
<dbReference type="Pfam" id="PF02892">
    <property type="entry name" value="zf-BED"/>
    <property type="match status" value="1"/>
</dbReference>
<dbReference type="SMART" id="SM00614">
    <property type="entry name" value="ZnF_BED"/>
    <property type="match status" value="1"/>
</dbReference>
<dbReference type="InterPro" id="IPR036236">
    <property type="entry name" value="Znf_C2H2_sf"/>
</dbReference>
<evidence type="ECO:0000259" key="11">
    <source>
        <dbReference type="PROSITE" id="PS50808"/>
    </source>
</evidence>
<evidence type="ECO:0000256" key="2">
    <source>
        <dbReference type="ARBA" id="ARBA00022723"/>
    </source>
</evidence>
<dbReference type="InterPro" id="IPR012337">
    <property type="entry name" value="RNaseH-like_sf"/>
</dbReference>
<dbReference type="InterPro" id="IPR025525">
    <property type="entry name" value="hAT-like_transposase_RNase-H"/>
</dbReference>
<feature type="domain" description="BED-type" evidence="11">
    <location>
        <begin position="29"/>
        <end position="81"/>
    </location>
</feature>
<reference evidence="12" key="1">
    <citation type="submission" date="2020-09" db="EMBL/GenBank/DDBJ databases">
        <title>Genome-Enabled Discovery of Anthraquinone Biosynthesis in Senna tora.</title>
        <authorList>
            <person name="Kang S.-H."/>
            <person name="Pandey R.P."/>
            <person name="Lee C.-M."/>
            <person name="Sim J.-S."/>
            <person name="Jeong J.-T."/>
            <person name="Choi B.-S."/>
            <person name="Jung M."/>
            <person name="Ginzburg D."/>
            <person name="Zhao K."/>
            <person name="Won S.Y."/>
            <person name="Oh T.-J."/>
            <person name="Yu Y."/>
            <person name="Kim N.-H."/>
            <person name="Lee O.R."/>
            <person name="Lee T.-H."/>
            <person name="Bashyal P."/>
            <person name="Kim T.-S."/>
            <person name="Lee W.-H."/>
            <person name="Kawkins C."/>
            <person name="Kim C.-K."/>
            <person name="Kim J.S."/>
            <person name="Ahn B.O."/>
            <person name="Rhee S.Y."/>
            <person name="Sohng J.K."/>
        </authorList>
    </citation>
    <scope>NUCLEOTIDE SEQUENCE</scope>
    <source>
        <tissue evidence="12">Leaf</tissue>
    </source>
</reference>
<accession>A0A834TMM9</accession>
<evidence type="ECO:0000256" key="5">
    <source>
        <dbReference type="ARBA" id="ARBA00023015"/>
    </source>
</evidence>
<gene>
    <name evidence="12" type="ORF">G2W53_016277</name>
</gene>
<keyword evidence="6" id="KW-0238">DNA-binding</keyword>
<evidence type="ECO:0000256" key="3">
    <source>
        <dbReference type="ARBA" id="ARBA00022771"/>
    </source>
</evidence>
<sequence>MDAEQDINLGGDENLFKTEAEQPTRKKKKLTSKVWLQMTKLEDGSAKCNHCKKVFVAESSKDTSHLSRHLTVCKKRELPDIRKFSRSANSTNEDGTISLGSWAYDWDRIRRSIANFLVCAKLPFSIVELPAFKEMIDSLTPQKELVRSPGKIALTSDNWRAEHTDDEYMSDEIASCLSDWRIIEKIGSITLDNATYNDVMATYLKMRPAISKNLLCDGLFFQVRCSCHILNLIVQASMKKVDNVISKKVFQHWGERGNSFRMFILSDEEWDKVKVLHNFLQPFYEATVVFSASKNTTANIYFKGVCRIHICLLETYKNPPEFMKDMISDMVAKFQKYWDEYNLLLSCAAVLDPRMKLQFIEYFFDKIYDNVDVHLDKIVATLQALFDHYKETPIETSSC</sequence>
<comment type="subcellular location">
    <subcellularLocation>
        <location evidence="1">Nucleus</location>
    </subcellularLocation>
</comment>
<dbReference type="AlphaFoldDB" id="A0A834TMM9"/>
<dbReference type="InterPro" id="IPR003656">
    <property type="entry name" value="Znf_BED"/>
</dbReference>
<keyword evidence="4" id="KW-0862">Zinc</keyword>
<dbReference type="SUPFAM" id="SSF57667">
    <property type="entry name" value="beta-beta-alpha zinc fingers"/>
    <property type="match status" value="1"/>
</dbReference>
<keyword evidence="13" id="KW-1185">Reference proteome</keyword>
<name>A0A834TMM9_9FABA</name>